<keyword evidence="2" id="KW-0210">Decarboxylase</keyword>
<dbReference type="SUPFAM" id="SSF56276">
    <property type="entry name" value="S-adenosylmethionine decarboxylase"/>
    <property type="match status" value="1"/>
</dbReference>
<comment type="cofactor">
    <cofactor evidence="1">
        <name>pyruvate</name>
        <dbReference type="ChEBI" id="CHEBI:15361"/>
    </cofactor>
</comment>
<keyword evidence="6" id="KW-0865">Zymogen</keyword>
<name>A0A1F8AT12_9BACT</name>
<keyword evidence="7" id="KW-0456">Lyase</keyword>
<evidence type="ECO:0000313" key="10">
    <source>
        <dbReference type="EMBL" id="OGM54438.1"/>
    </source>
</evidence>
<evidence type="ECO:0000256" key="2">
    <source>
        <dbReference type="ARBA" id="ARBA00022793"/>
    </source>
</evidence>
<keyword evidence="3" id="KW-0068">Autocatalytic cleavage</keyword>
<organism evidence="10 11">
    <name type="scientific">Candidatus Woesebacteria bacterium RIFCSPHIGHO2_12_FULL_41_24</name>
    <dbReference type="NCBI Taxonomy" id="1802510"/>
    <lineage>
        <taxon>Bacteria</taxon>
        <taxon>Candidatus Woeseibacteriota</taxon>
    </lineage>
</organism>
<dbReference type="Proteomes" id="UP000178603">
    <property type="component" value="Unassembled WGS sequence"/>
</dbReference>
<keyword evidence="5" id="KW-0620">Polyamine biosynthesis</keyword>
<evidence type="ECO:0000313" key="11">
    <source>
        <dbReference type="Proteomes" id="UP000178603"/>
    </source>
</evidence>
<reference evidence="10 11" key="1">
    <citation type="journal article" date="2016" name="Nat. Commun.">
        <title>Thousands of microbial genomes shed light on interconnected biogeochemical processes in an aquifer system.</title>
        <authorList>
            <person name="Anantharaman K."/>
            <person name="Brown C.T."/>
            <person name="Hug L.A."/>
            <person name="Sharon I."/>
            <person name="Castelle C.J."/>
            <person name="Probst A.J."/>
            <person name="Thomas B.C."/>
            <person name="Singh A."/>
            <person name="Wilkins M.J."/>
            <person name="Karaoz U."/>
            <person name="Brodie E.L."/>
            <person name="Williams K.H."/>
            <person name="Hubbard S.S."/>
            <person name="Banfield J.F."/>
        </authorList>
    </citation>
    <scope>NUCLEOTIDE SEQUENCE [LARGE SCALE GENOMIC DNA]</scope>
</reference>
<evidence type="ECO:0000256" key="8">
    <source>
        <dbReference type="ARBA" id="ARBA00023270"/>
    </source>
</evidence>
<dbReference type="GO" id="GO:0005829">
    <property type="term" value="C:cytosol"/>
    <property type="evidence" value="ECO:0007669"/>
    <property type="project" value="TreeGrafter"/>
</dbReference>
<dbReference type="InterPro" id="IPR016067">
    <property type="entry name" value="S-AdoMet_deCO2ase_core"/>
</dbReference>
<dbReference type="Gene3D" id="3.60.90.10">
    <property type="entry name" value="S-adenosylmethionine decarboxylase"/>
    <property type="match status" value="1"/>
</dbReference>
<dbReference type="PANTHER" id="PTHR33866">
    <property type="entry name" value="S-ADENOSYLMETHIONINE DECARBOXYLASE PROENZYME"/>
    <property type="match status" value="1"/>
</dbReference>
<evidence type="ECO:0000256" key="9">
    <source>
        <dbReference type="ARBA" id="ARBA00023317"/>
    </source>
</evidence>
<sequence>MMSKKIEIVGLEIVGDLWGNDEKKINNLSKRKIQTLISLLIKSVGFLELGSYYHQFGNGGITGVVALAESHIAFHIWPEYRYVSLNVFICNYSKDNSNKARELFNKISTLFGPSSVTRKEITRKLQ</sequence>
<dbReference type="NCBIfam" id="TIGR03330">
    <property type="entry name" value="SAM_DCase_Bsu"/>
    <property type="match status" value="1"/>
</dbReference>
<accession>A0A1F8AT12</accession>
<dbReference type="PANTHER" id="PTHR33866:SF2">
    <property type="entry name" value="S-ADENOSYLMETHIONINE DECARBOXYLASE PROENZYME"/>
    <property type="match status" value="1"/>
</dbReference>
<dbReference type="AlphaFoldDB" id="A0A1F8AT12"/>
<dbReference type="Pfam" id="PF02675">
    <property type="entry name" value="AdoMet_dc"/>
    <property type="match status" value="1"/>
</dbReference>
<dbReference type="EMBL" id="MGGW01000014">
    <property type="protein sequence ID" value="OGM54438.1"/>
    <property type="molecule type" value="Genomic_DNA"/>
</dbReference>
<proteinExistence type="predicted"/>
<keyword evidence="9" id="KW-0670">Pyruvate</keyword>
<protein>
    <submittedName>
        <fullName evidence="10">S-adenosylmethionine decarboxylase proenzyme</fullName>
    </submittedName>
</protein>
<dbReference type="InterPro" id="IPR017716">
    <property type="entry name" value="S-AdoMet_deCOase_pro-enz"/>
</dbReference>
<evidence type="ECO:0000256" key="7">
    <source>
        <dbReference type="ARBA" id="ARBA00023239"/>
    </source>
</evidence>
<comment type="caution">
    <text evidence="10">The sequence shown here is derived from an EMBL/GenBank/DDBJ whole genome shotgun (WGS) entry which is preliminary data.</text>
</comment>
<gene>
    <name evidence="10" type="ORF">A3E44_00030</name>
</gene>
<dbReference type="GO" id="GO:0008295">
    <property type="term" value="P:spermidine biosynthetic process"/>
    <property type="evidence" value="ECO:0007669"/>
    <property type="project" value="UniProtKB-KW"/>
</dbReference>
<evidence type="ECO:0000256" key="1">
    <source>
        <dbReference type="ARBA" id="ARBA00001928"/>
    </source>
</evidence>
<evidence type="ECO:0000256" key="5">
    <source>
        <dbReference type="ARBA" id="ARBA00023115"/>
    </source>
</evidence>
<evidence type="ECO:0000256" key="3">
    <source>
        <dbReference type="ARBA" id="ARBA00022813"/>
    </source>
</evidence>
<keyword evidence="4" id="KW-0745">Spermidine biosynthesis</keyword>
<dbReference type="InterPro" id="IPR003826">
    <property type="entry name" value="AdoMetDC_fam_prok"/>
</dbReference>
<dbReference type="GO" id="GO:0004014">
    <property type="term" value="F:adenosylmethionine decarboxylase activity"/>
    <property type="evidence" value="ECO:0007669"/>
    <property type="project" value="InterPro"/>
</dbReference>
<evidence type="ECO:0000256" key="4">
    <source>
        <dbReference type="ARBA" id="ARBA00023066"/>
    </source>
</evidence>
<evidence type="ECO:0000256" key="6">
    <source>
        <dbReference type="ARBA" id="ARBA00023145"/>
    </source>
</evidence>
<keyword evidence="8" id="KW-0704">Schiff base</keyword>